<gene>
    <name evidence="2" type="ORF">MPPM_2173</name>
</gene>
<organism evidence="2 3">
    <name type="scientific">Methylorubrum populi</name>
    <dbReference type="NCBI Taxonomy" id="223967"/>
    <lineage>
        <taxon>Bacteria</taxon>
        <taxon>Pseudomonadati</taxon>
        <taxon>Pseudomonadota</taxon>
        <taxon>Alphaproteobacteria</taxon>
        <taxon>Hyphomicrobiales</taxon>
        <taxon>Methylobacteriaceae</taxon>
        <taxon>Methylorubrum</taxon>
    </lineage>
</organism>
<proteinExistence type="predicted"/>
<evidence type="ECO:0000313" key="3">
    <source>
        <dbReference type="Proteomes" id="UP000218288"/>
    </source>
</evidence>
<feature type="compositionally biased region" description="Basic and acidic residues" evidence="1">
    <location>
        <begin position="16"/>
        <end position="32"/>
    </location>
</feature>
<dbReference type="AlphaFoldDB" id="A0A169QZ89"/>
<protein>
    <submittedName>
        <fullName evidence="2">Uncharacterized protein</fullName>
    </submittedName>
</protein>
<feature type="region of interest" description="Disordered" evidence="1">
    <location>
        <begin position="1"/>
        <end position="32"/>
    </location>
</feature>
<reference evidence="2 3" key="1">
    <citation type="journal article" date="2016" name="Genome Announc.">
        <title>Complete Genome Sequence of Methylobacterium populi P-1M, Isolated from Pink-Pigmented Household Biofilm.</title>
        <authorList>
            <person name="Morohoshi T."/>
            <person name="Ikeda T."/>
        </authorList>
    </citation>
    <scope>NUCLEOTIDE SEQUENCE [LARGE SCALE GENOMIC DNA]</scope>
    <source>
        <strain evidence="2 3">P-1M</strain>
    </source>
</reference>
<evidence type="ECO:0000256" key="1">
    <source>
        <dbReference type="SAM" id="MobiDB-lite"/>
    </source>
</evidence>
<sequence length="91" mass="10158">MASPVKASRAVSGTKAFERTDEPRRRRDAIEAEEADRIEAAAPTLRMLFALRDRTMLCPNARPHAGDSGQSRRDVAAGLRMISEYRTTGRR</sequence>
<name>A0A169QZ89_9HYPH</name>
<dbReference type="Proteomes" id="UP000218288">
    <property type="component" value="Chromosome"/>
</dbReference>
<evidence type="ECO:0000313" key="2">
    <source>
        <dbReference type="EMBL" id="BAU90778.1"/>
    </source>
</evidence>
<accession>A0A169QZ89</accession>
<dbReference type="EMBL" id="AP014809">
    <property type="protein sequence ID" value="BAU90778.1"/>
    <property type="molecule type" value="Genomic_DNA"/>
</dbReference>